<dbReference type="Gene3D" id="1.20.1510.10">
    <property type="entry name" value="Cation efflux protein transmembrane domain"/>
    <property type="match status" value="1"/>
</dbReference>
<sequence length="373" mass="42271">MVAESFPLLYGSIVENRVFYGHSIDVVKRKSITAFHYRKPSVGYFERRRRERDKAKYYKELKELEEQYQHDRQVINGGKTVVKQKQKRDWLLARISLIMNVTLLFVNLFASLTTGSLAIMNTFVDSCVDITTSLVLGVCLWLIHNTSNHKYPRGRERLELLGVILCSTILVVSNTFLIFESATAIITGQIAPEMNALVITVMLSGSVLKTILMVICYRRGTASCRVLAMDMRNDIATTLVAVVCATIGSLYWKYADPVGGILVCTMIVVSWFRYAARHIPTLVGVRAKKDHLARVLKVAIEHDPHIRYISHAMVYHTSMQAIVELDIVMDQNLPLKITHGVSDSLRRNLLKLDFVEMAFVYCDCECSSDLITV</sequence>
<feature type="domain" description="Cation efflux protein transmembrane" evidence="9">
    <location>
        <begin position="94"/>
        <end position="282"/>
    </location>
</feature>
<reference evidence="10 11" key="1">
    <citation type="submission" date="2015-09" db="EMBL/GenBank/DDBJ databases">
        <title>Draft genome of the parasitic nematode Teladorsagia circumcincta isolate WARC Sus (inbred).</title>
        <authorList>
            <person name="Mitreva M."/>
        </authorList>
    </citation>
    <scope>NUCLEOTIDE SEQUENCE [LARGE SCALE GENOMIC DNA]</scope>
    <source>
        <strain evidence="10 11">S</strain>
    </source>
</reference>
<feature type="transmembrane region" description="Helical" evidence="8">
    <location>
        <begin position="235"/>
        <end position="252"/>
    </location>
</feature>
<keyword evidence="11" id="KW-1185">Reference proteome</keyword>
<dbReference type="PANTHER" id="PTHR43840:SF17">
    <property type="entry name" value="CATION EFFLUX PROTEIN CYTOPLASMIC DOMAIN-CONTAINING PROTEIN"/>
    <property type="match status" value="1"/>
</dbReference>
<dbReference type="InterPro" id="IPR036837">
    <property type="entry name" value="Cation_efflux_CTD_sf"/>
</dbReference>
<feature type="transmembrane region" description="Helical" evidence="8">
    <location>
        <begin position="91"/>
        <end position="112"/>
    </location>
</feature>
<dbReference type="SUPFAM" id="SSF160240">
    <property type="entry name" value="Cation efflux protein cytoplasmic domain-like"/>
    <property type="match status" value="1"/>
</dbReference>
<evidence type="ECO:0000313" key="11">
    <source>
        <dbReference type="Proteomes" id="UP000230423"/>
    </source>
</evidence>
<dbReference type="GO" id="GO:0008324">
    <property type="term" value="F:monoatomic cation transmembrane transporter activity"/>
    <property type="evidence" value="ECO:0007669"/>
    <property type="project" value="InterPro"/>
</dbReference>
<gene>
    <name evidence="10" type="ORF">TELCIR_06296</name>
</gene>
<feature type="transmembrane region" description="Helical" evidence="8">
    <location>
        <begin position="118"/>
        <end position="143"/>
    </location>
</feature>
<keyword evidence="7" id="KW-0175">Coiled coil</keyword>
<dbReference type="Gene3D" id="3.30.70.1350">
    <property type="entry name" value="Cation efflux protein, cytoplasmic domain"/>
    <property type="match status" value="1"/>
</dbReference>
<evidence type="ECO:0000313" key="10">
    <source>
        <dbReference type="EMBL" id="PIO71794.1"/>
    </source>
</evidence>
<name>A0A2G9UNF2_TELCI</name>
<dbReference type="InterPro" id="IPR050291">
    <property type="entry name" value="CDF_Transporter"/>
</dbReference>
<keyword evidence="4 8" id="KW-0812">Transmembrane</keyword>
<dbReference type="Pfam" id="PF01545">
    <property type="entry name" value="Cation_efflux"/>
    <property type="match status" value="1"/>
</dbReference>
<evidence type="ECO:0000256" key="1">
    <source>
        <dbReference type="ARBA" id="ARBA00004141"/>
    </source>
</evidence>
<organism evidence="10 11">
    <name type="scientific">Teladorsagia circumcincta</name>
    <name type="common">Brown stomach worm</name>
    <name type="synonym">Ostertagia circumcincta</name>
    <dbReference type="NCBI Taxonomy" id="45464"/>
    <lineage>
        <taxon>Eukaryota</taxon>
        <taxon>Metazoa</taxon>
        <taxon>Ecdysozoa</taxon>
        <taxon>Nematoda</taxon>
        <taxon>Chromadorea</taxon>
        <taxon>Rhabditida</taxon>
        <taxon>Rhabditina</taxon>
        <taxon>Rhabditomorpha</taxon>
        <taxon>Strongyloidea</taxon>
        <taxon>Trichostrongylidae</taxon>
        <taxon>Teladorsagia</taxon>
    </lineage>
</organism>
<dbReference type="Proteomes" id="UP000230423">
    <property type="component" value="Unassembled WGS sequence"/>
</dbReference>
<dbReference type="InterPro" id="IPR058533">
    <property type="entry name" value="Cation_efflux_TM"/>
</dbReference>
<dbReference type="EMBL" id="KZ345843">
    <property type="protein sequence ID" value="PIO71794.1"/>
    <property type="molecule type" value="Genomic_DNA"/>
</dbReference>
<protein>
    <submittedName>
        <fullName evidence="10">Cation diffusion facilitator family transporter</fullName>
    </submittedName>
</protein>
<evidence type="ECO:0000256" key="2">
    <source>
        <dbReference type="ARBA" id="ARBA00008873"/>
    </source>
</evidence>
<evidence type="ECO:0000256" key="8">
    <source>
        <dbReference type="SAM" id="Phobius"/>
    </source>
</evidence>
<proteinExistence type="inferred from homology"/>
<feature type="transmembrane region" description="Helical" evidence="8">
    <location>
        <begin position="196"/>
        <end position="215"/>
    </location>
</feature>
<dbReference type="InterPro" id="IPR002524">
    <property type="entry name" value="Cation_efflux"/>
</dbReference>
<feature type="coiled-coil region" evidence="7">
    <location>
        <begin position="47"/>
        <end position="74"/>
    </location>
</feature>
<dbReference type="PANTHER" id="PTHR43840">
    <property type="entry name" value="MITOCHONDRIAL METAL TRANSPORTER 1-RELATED"/>
    <property type="match status" value="1"/>
</dbReference>
<keyword evidence="3" id="KW-0813">Transport</keyword>
<feature type="transmembrane region" description="Helical" evidence="8">
    <location>
        <begin position="163"/>
        <end position="190"/>
    </location>
</feature>
<dbReference type="InterPro" id="IPR027469">
    <property type="entry name" value="Cation_efflux_TMD_sf"/>
</dbReference>
<dbReference type="AlphaFoldDB" id="A0A2G9UNF2"/>
<evidence type="ECO:0000256" key="5">
    <source>
        <dbReference type="ARBA" id="ARBA00022989"/>
    </source>
</evidence>
<dbReference type="NCBIfam" id="TIGR01297">
    <property type="entry name" value="CDF"/>
    <property type="match status" value="1"/>
</dbReference>
<keyword evidence="6 8" id="KW-0472">Membrane</keyword>
<evidence type="ECO:0000256" key="3">
    <source>
        <dbReference type="ARBA" id="ARBA00022448"/>
    </source>
</evidence>
<dbReference type="FunFam" id="1.20.1510.10:FF:000005">
    <property type="entry name" value="Putative Cation diffusion facilitator 1"/>
    <property type="match status" value="1"/>
</dbReference>
<evidence type="ECO:0000256" key="6">
    <source>
        <dbReference type="ARBA" id="ARBA00023136"/>
    </source>
</evidence>
<feature type="transmembrane region" description="Helical" evidence="8">
    <location>
        <begin position="258"/>
        <end position="276"/>
    </location>
</feature>
<dbReference type="SUPFAM" id="SSF161111">
    <property type="entry name" value="Cation efflux protein transmembrane domain-like"/>
    <property type="match status" value="1"/>
</dbReference>
<accession>A0A2G9UNF2</accession>
<comment type="subcellular location">
    <subcellularLocation>
        <location evidence="1">Membrane</location>
        <topology evidence="1">Multi-pass membrane protein</topology>
    </subcellularLocation>
</comment>
<comment type="similarity">
    <text evidence="2">Belongs to the cation diffusion facilitator (CDF) transporter (TC 2.A.4) family. SLC30A subfamily.</text>
</comment>
<evidence type="ECO:0000256" key="4">
    <source>
        <dbReference type="ARBA" id="ARBA00022692"/>
    </source>
</evidence>
<keyword evidence="5 8" id="KW-1133">Transmembrane helix</keyword>
<evidence type="ECO:0000256" key="7">
    <source>
        <dbReference type="SAM" id="Coils"/>
    </source>
</evidence>
<evidence type="ECO:0000259" key="9">
    <source>
        <dbReference type="Pfam" id="PF01545"/>
    </source>
</evidence>
<dbReference type="OrthoDB" id="78296at2759"/>
<dbReference type="GO" id="GO:0016020">
    <property type="term" value="C:membrane"/>
    <property type="evidence" value="ECO:0007669"/>
    <property type="project" value="UniProtKB-SubCell"/>
</dbReference>